<dbReference type="EMBL" id="JASBAN010000001">
    <property type="protein sequence ID" value="MDI2112958.1"/>
    <property type="molecule type" value="Genomic_DNA"/>
</dbReference>
<evidence type="ECO:0000313" key="2">
    <source>
        <dbReference type="EMBL" id="MDI2112958.1"/>
    </source>
</evidence>
<evidence type="ECO:0000313" key="3">
    <source>
        <dbReference type="Proteomes" id="UP001431775"/>
    </source>
</evidence>
<protein>
    <submittedName>
        <fullName evidence="2">Heavy-metal-associated domain-containing protein</fullName>
    </submittedName>
</protein>
<name>A0ABT6Q7T5_9PROT</name>
<reference evidence="2" key="1">
    <citation type="submission" date="2023-05" db="EMBL/GenBank/DDBJ databases">
        <title>Whole genome sequence of Commensalibacter sp.</title>
        <authorList>
            <person name="Charoenyingcharoen P."/>
            <person name="Yukphan P."/>
        </authorList>
    </citation>
    <scope>NUCLEOTIDE SEQUENCE</scope>
    <source>
        <strain evidence="2">TBRC 10068</strain>
    </source>
</reference>
<dbReference type="InterPro" id="IPR006121">
    <property type="entry name" value="HMA_dom"/>
</dbReference>
<dbReference type="InterPro" id="IPR036163">
    <property type="entry name" value="HMA_dom_sf"/>
</dbReference>
<keyword evidence="1" id="KW-0812">Transmembrane</keyword>
<comment type="caution">
    <text evidence="2">The sequence shown here is derived from an EMBL/GenBank/DDBJ whole genome shotgun (WGS) entry which is preliminary data.</text>
</comment>
<dbReference type="Proteomes" id="UP001431775">
    <property type="component" value="Unassembled WGS sequence"/>
</dbReference>
<feature type="transmembrane region" description="Helical" evidence="1">
    <location>
        <begin position="90"/>
        <end position="113"/>
    </location>
</feature>
<sequence length="121" mass="13315">MMQNNLSSPSKAIEFFLEDKGSKLSLQNIDNFIKNIEGVKSAEVDPASGQAKITLTADSLFDKKLIEIQRLLFAQGYEVKAKNTNGIQAVLFFGTMALGFLIVAIVMTLFYYFGPSLPSLV</sequence>
<organism evidence="2 3">
    <name type="scientific">Commensalibacter nepenthis</name>
    <dbReference type="NCBI Taxonomy" id="3043872"/>
    <lineage>
        <taxon>Bacteria</taxon>
        <taxon>Pseudomonadati</taxon>
        <taxon>Pseudomonadota</taxon>
        <taxon>Alphaproteobacteria</taxon>
        <taxon>Acetobacterales</taxon>
        <taxon>Acetobacteraceae</taxon>
    </lineage>
</organism>
<dbReference type="SUPFAM" id="SSF55008">
    <property type="entry name" value="HMA, heavy metal-associated domain"/>
    <property type="match status" value="1"/>
</dbReference>
<proteinExistence type="predicted"/>
<keyword evidence="3" id="KW-1185">Reference proteome</keyword>
<dbReference type="RefSeq" id="WP_281462581.1">
    <property type="nucleotide sequence ID" value="NZ_JASBAN010000001.1"/>
</dbReference>
<gene>
    <name evidence="2" type="ORF">QJV33_06605</name>
</gene>
<evidence type="ECO:0000256" key="1">
    <source>
        <dbReference type="SAM" id="Phobius"/>
    </source>
</evidence>
<keyword evidence="1" id="KW-0472">Membrane</keyword>
<accession>A0ABT6Q7T5</accession>
<keyword evidence="1" id="KW-1133">Transmembrane helix</keyword>
<dbReference type="CDD" id="cd00371">
    <property type="entry name" value="HMA"/>
    <property type="match status" value="1"/>
</dbReference>